<accession>A0A2T0RUR3</accession>
<feature type="domain" description="HTH marR-type" evidence="6">
    <location>
        <begin position="22"/>
        <end position="60"/>
    </location>
</feature>
<evidence type="ECO:0000313" key="7">
    <source>
        <dbReference type="EMBL" id="PRY24878.1"/>
    </source>
</evidence>
<protein>
    <submittedName>
        <fullName evidence="7">DNA-binding transcriptional regulator LsrR (DeoR family)</fullName>
    </submittedName>
</protein>
<dbReference type="PANTHER" id="PTHR34294:SF1">
    <property type="entry name" value="TRANSCRIPTIONAL REGULATOR LSRR"/>
    <property type="match status" value="1"/>
</dbReference>
<dbReference type="GO" id="GO:0030246">
    <property type="term" value="F:carbohydrate binding"/>
    <property type="evidence" value="ECO:0007669"/>
    <property type="project" value="InterPro"/>
</dbReference>
<keyword evidence="4" id="KW-0804">Transcription</keyword>
<dbReference type="Pfam" id="PF04198">
    <property type="entry name" value="Sugar-bind"/>
    <property type="match status" value="1"/>
</dbReference>
<dbReference type="OrthoDB" id="7065657at2"/>
<gene>
    <name evidence="7" type="ORF">CLV78_10250</name>
</gene>
<dbReference type="EMBL" id="PVTD01000002">
    <property type="protein sequence ID" value="PRY24878.1"/>
    <property type="molecule type" value="Genomic_DNA"/>
</dbReference>
<evidence type="ECO:0000259" key="5">
    <source>
        <dbReference type="Pfam" id="PF04198"/>
    </source>
</evidence>
<comment type="similarity">
    <text evidence="1">Belongs to the SorC transcriptional regulatory family.</text>
</comment>
<sequence length="320" mass="34151">MNLAKPSESDTTPLDEAARAAWLYYVGGKTQDQIARELGISRQRAQRLVSKAVAEGLISFRLEHGLSSCLELEAALTRRFGLELCRVAPSLGAGVDPTRSIASVTAVALERFLSASEPIVVALGTGRTLRAAVESLPAMDCAHHKLVSLNGNISPDGTASHYDVIMRIADKVHAPHYPMPLPVIAASARERDMFHALEPIQRTMELARNADVTFVGIGQMDEGAPLLKDGFLSEAEIASMQEAGAAGEIVGWIFDESGRYLDFGPNLRAAGVRVDVPTANIVISTAAGASKVTPLHAALKGRLINGLITDEPTARDLLDR</sequence>
<dbReference type="GO" id="GO:0003677">
    <property type="term" value="F:DNA binding"/>
    <property type="evidence" value="ECO:0007669"/>
    <property type="project" value="UniProtKB-KW"/>
</dbReference>
<dbReference type="Gene3D" id="3.40.50.1360">
    <property type="match status" value="1"/>
</dbReference>
<dbReference type="Proteomes" id="UP000239480">
    <property type="component" value="Unassembled WGS sequence"/>
</dbReference>
<dbReference type="InterPro" id="IPR036388">
    <property type="entry name" value="WH-like_DNA-bd_sf"/>
</dbReference>
<keyword evidence="2" id="KW-0805">Transcription regulation</keyword>
<dbReference type="AlphaFoldDB" id="A0A2T0RUR3"/>
<evidence type="ECO:0000256" key="3">
    <source>
        <dbReference type="ARBA" id="ARBA00023125"/>
    </source>
</evidence>
<name>A0A2T0RUR3_9RHOB</name>
<dbReference type="InterPro" id="IPR000835">
    <property type="entry name" value="HTH_MarR-typ"/>
</dbReference>
<keyword evidence="8" id="KW-1185">Reference proteome</keyword>
<dbReference type="RefSeq" id="WP_106203826.1">
    <property type="nucleotide sequence ID" value="NZ_PVTD01000002.1"/>
</dbReference>
<dbReference type="InterPro" id="IPR037171">
    <property type="entry name" value="NagB/RpiA_transferase-like"/>
</dbReference>
<evidence type="ECO:0000256" key="1">
    <source>
        <dbReference type="ARBA" id="ARBA00010466"/>
    </source>
</evidence>
<evidence type="ECO:0000256" key="2">
    <source>
        <dbReference type="ARBA" id="ARBA00023015"/>
    </source>
</evidence>
<dbReference type="GO" id="GO:0003700">
    <property type="term" value="F:DNA-binding transcription factor activity"/>
    <property type="evidence" value="ECO:0007669"/>
    <property type="project" value="InterPro"/>
</dbReference>
<evidence type="ECO:0000259" key="6">
    <source>
        <dbReference type="Pfam" id="PF12802"/>
    </source>
</evidence>
<organism evidence="7 8">
    <name type="scientific">Aliiruegeria haliotis</name>
    <dbReference type="NCBI Taxonomy" id="1280846"/>
    <lineage>
        <taxon>Bacteria</taxon>
        <taxon>Pseudomonadati</taxon>
        <taxon>Pseudomonadota</taxon>
        <taxon>Alphaproteobacteria</taxon>
        <taxon>Rhodobacterales</taxon>
        <taxon>Roseobacteraceae</taxon>
        <taxon>Aliiruegeria</taxon>
    </lineage>
</organism>
<keyword evidence="3 7" id="KW-0238">DNA-binding</keyword>
<comment type="caution">
    <text evidence="7">The sequence shown here is derived from an EMBL/GenBank/DDBJ whole genome shotgun (WGS) entry which is preliminary data.</text>
</comment>
<dbReference type="SUPFAM" id="SSF100950">
    <property type="entry name" value="NagB/RpiA/CoA transferase-like"/>
    <property type="match status" value="1"/>
</dbReference>
<evidence type="ECO:0000313" key="8">
    <source>
        <dbReference type="Proteomes" id="UP000239480"/>
    </source>
</evidence>
<evidence type="ECO:0000256" key="4">
    <source>
        <dbReference type="ARBA" id="ARBA00023163"/>
    </source>
</evidence>
<dbReference type="InterPro" id="IPR051054">
    <property type="entry name" value="SorC_transcr_regulators"/>
</dbReference>
<dbReference type="InterPro" id="IPR007324">
    <property type="entry name" value="Sugar-bd_dom_put"/>
</dbReference>
<dbReference type="PANTHER" id="PTHR34294">
    <property type="entry name" value="TRANSCRIPTIONAL REGULATOR-RELATED"/>
    <property type="match status" value="1"/>
</dbReference>
<dbReference type="Pfam" id="PF12802">
    <property type="entry name" value="MarR_2"/>
    <property type="match status" value="1"/>
</dbReference>
<dbReference type="Gene3D" id="1.10.10.10">
    <property type="entry name" value="Winged helix-like DNA-binding domain superfamily/Winged helix DNA-binding domain"/>
    <property type="match status" value="1"/>
</dbReference>
<reference evidence="7 8" key="1">
    <citation type="submission" date="2018-03" db="EMBL/GenBank/DDBJ databases">
        <title>Genomic Encyclopedia of Archaeal and Bacterial Type Strains, Phase II (KMG-II): from individual species to whole genera.</title>
        <authorList>
            <person name="Goeker M."/>
        </authorList>
    </citation>
    <scope>NUCLEOTIDE SEQUENCE [LARGE SCALE GENOMIC DNA]</scope>
    <source>
        <strain evidence="7 8">DSM 29328</strain>
    </source>
</reference>
<feature type="domain" description="Sugar-binding" evidence="5">
    <location>
        <begin position="67"/>
        <end position="318"/>
    </location>
</feature>
<proteinExistence type="inferred from homology"/>